<proteinExistence type="predicted"/>
<feature type="non-terminal residue" evidence="1">
    <location>
        <position position="1"/>
    </location>
</feature>
<feature type="non-terminal residue" evidence="1">
    <location>
        <position position="57"/>
    </location>
</feature>
<reference evidence="1 2" key="1">
    <citation type="submission" date="2008-07" db="EMBL/GenBank/DDBJ databases">
        <authorList>
            <person name="El-Sayed N."/>
            <person name="Caler E."/>
            <person name="Inman J."/>
            <person name="Amedeo P."/>
            <person name="Hass B."/>
            <person name="Wortman J."/>
        </authorList>
    </citation>
    <scope>NUCLEOTIDE SEQUENCE [LARGE SCALE GENOMIC DNA]</scope>
    <source>
        <strain evidence="2">ATCC 50983 / TXsc</strain>
    </source>
</reference>
<dbReference type="GeneID" id="9056383"/>
<dbReference type="Proteomes" id="UP000007800">
    <property type="component" value="Unassembled WGS sequence"/>
</dbReference>
<dbReference type="InParanoid" id="C5L9C0"/>
<name>C5L9C0_PERM5</name>
<organism evidence="2">
    <name type="scientific">Perkinsus marinus (strain ATCC 50983 / TXsc)</name>
    <dbReference type="NCBI Taxonomy" id="423536"/>
    <lineage>
        <taxon>Eukaryota</taxon>
        <taxon>Sar</taxon>
        <taxon>Alveolata</taxon>
        <taxon>Perkinsozoa</taxon>
        <taxon>Perkinsea</taxon>
        <taxon>Perkinsida</taxon>
        <taxon>Perkinsidae</taxon>
        <taxon>Perkinsus</taxon>
    </lineage>
</organism>
<dbReference type="EMBL" id="GG680397">
    <property type="protein sequence ID" value="EER06691.1"/>
    <property type="molecule type" value="Genomic_DNA"/>
</dbReference>
<evidence type="ECO:0000313" key="2">
    <source>
        <dbReference type="Proteomes" id="UP000007800"/>
    </source>
</evidence>
<dbReference type="AlphaFoldDB" id="C5L9C0"/>
<keyword evidence="2" id="KW-1185">Reference proteome</keyword>
<protein>
    <submittedName>
        <fullName evidence="1">Uncharacterized protein</fullName>
    </submittedName>
</protein>
<gene>
    <name evidence="1" type="ORF">Pmar_PMAR024283</name>
</gene>
<evidence type="ECO:0000313" key="1">
    <source>
        <dbReference type="EMBL" id="EER06691.1"/>
    </source>
</evidence>
<accession>C5L9C0</accession>
<sequence length="57" mass="6316">LKRQLPLYEVRDGIVLRTVRTSTEGDIIQQALLDPSSGGILIYKIIDNVNLRSGHLG</sequence>
<dbReference type="RefSeq" id="XP_002774875.1">
    <property type="nucleotide sequence ID" value="XM_002774829.1"/>
</dbReference>